<dbReference type="Gene3D" id="1.25.40.10">
    <property type="entry name" value="Tetratricopeptide repeat domain"/>
    <property type="match status" value="1"/>
</dbReference>
<evidence type="ECO:0000256" key="3">
    <source>
        <dbReference type="ARBA" id="ARBA00022448"/>
    </source>
</evidence>
<evidence type="ECO:0000313" key="6">
    <source>
        <dbReference type="EMBL" id="TKR58317.1"/>
    </source>
</evidence>
<evidence type="ECO:0000256" key="4">
    <source>
        <dbReference type="ARBA" id="ARBA00022490"/>
    </source>
</evidence>
<dbReference type="STRING" id="34508.A0A4U5LQR7"/>
<name>A0A4U5LQR7_STECR</name>
<gene>
    <name evidence="6" type="ORF">L596_029776</name>
</gene>
<dbReference type="PANTHER" id="PTHR12875:SF0">
    <property type="entry name" value="GOLGI TO ER TRAFFIC PROTEIN 4 HOMOLOG"/>
    <property type="match status" value="1"/>
</dbReference>
<dbReference type="GO" id="GO:0045048">
    <property type="term" value="P:protein insertion into ER membrane"/>
    <property type="evidence" value="ECO:0007669"/>
    <property type="project" value="InterPro"/>
</dbReference>
<dbReference type="Pfam" id="PF04190">
    <property type="entry name" value="GET4"/>
    <property type="match status" value="1"/>
</dbReference>
<dbReference type="FunFam" id="1.25.40.10:FF:000060">
    <property type="entry name" value="Golgi to ER traffic protein 4 homolog"/>
    <property type="match status" value="1"/>
</dbReference>
<sequence length="383" mass="42567">MALIKRLEEKAKTCLEEKNYYEALQVYMTIYPRLKSQKKYDALADFLYGGTLNMIEVGEYASALSLAELYIDTLSSSGTKVTEEILDRFEQVFRKIPGVFANEGNSGIDRRSAFLSAAVKWTQDVATTKTEVKYGSPSIHKRVALTLWKNGNFLDAKKHFLLSNDPEDFAAGLIDYQTSSECEDDADDVGAKAVLELLCYRKSANAYQLLKLYAQDHPNIASSAPYKNTPLFTFCWLLILCLQLRKSAPKEVVMNYYTELIAFFKEYLDASLLNCLEKIGKVYLNLKTPGSEGGMLGSLLKGMLGSAQKEESTESGLVDDTSADEFNAKIDEAAFLNSAQSVGIRFPSLSASMSRTSLSAPEEKKPKNEAPTPVQQHAEMDLD</sequence>
<keyword evidence="7" id="KW-1185">Reference proteome</keyword>
<comment type="similarity">
    <text evidence="2">Belongs to the GET4 family.</text>
</comment>
<accession>A0A4U5LQR7</accession>
<organism evidence="6 7">
    <name type="scientific">Steinernema carpocapsae</name>
    <name type="common">Entomopathogenic nematode</name>
    <dbReference type="NCBI Taxonomy" id="34508"/>
    <lineage>
        <taxon>Eukaryota</taxon>
        <taxon>Metazoa</taxon>
        <taxon>Ecdysozoa</taxon>
        <taxon>Nematoda</taxon>
        <taxon>Chromadorea</taxon>
        <taxon>Rhabditida</taxon>
        <taxon>Tylenchina</taxon>
        <taxon>Panagrolaimomorpha</taxon>
        <taxon>Strongyloidoidea</taxon>
        <taxon>Steinernematidae</taxon>
        <taxon>Steinernema</taxon>
    </lineage>
</organism>
<dbReference type="EMBL" id="AZBU02000013">
    <property type="protein sequence ID" value="TKR58317.1"/>
    <property type="molecule type" value="Genomic_DNA"/>
</dbReference>
<keyword evidence="4" id="KW-0963">Cytoplasm</keyword>
<keyword evidence="3" id="KW-0813">Transport</keyword>
<reference evidence="6 7" key="1">
    <citation type="journal article" date="2015" name="Genome Biol.">
        <title>Comparative genomics of Steinernema reveals deeply conserved gene regulatory networks.</title>
        <authorList>
            <person name="Dillman A.R."/>
            <person name="Macchietto M."/>
            <person name="Porter C.F."/>
            <person name="Rogers A."/>
            <person name="Williams B."/>
            <person name="Antoshechkin I."/>
            <person name="Lee M.M."/>
            <person name="Goodwin Z."/>
            <person name="Lu X."/>
            <person name="Lewis E.E."/>
            <person name="Goodrich-Blair H."/>
            <person name="Stock S.P."/>
            <person name="Adams B.J."/>
            <person name="Sternberg P.W."/>
            <person name="Mortazavi A."/>
        </authorList>
    </citation>
    <scope>NUCLEOTIDE SEQUENCE [LARGE SCALE GENOMIC DNA]</scope>
    <source>
        <strain evidence="6 7">ALL</strain>
    </source>
</reference>
<comment type="subcellular location">
    <subcellularLocation>
        <location evidence="1">Cytoplasm</location>
        <location evidence="1">Cytosol</location>
    </subcellularLocation>
</comment>
<reference evidence="6 7" key="2">
    <citation type="journal article" date="2019" name="G3 (Bethesda)">
        <title>Hybrid Assembly of the Genome of the Entomopathogenic Nematode Steinernema carpocapsae Identifies the X-Chromosome.</title>
        <authorList>
            <person name="Serra L."/>
            <person name="Macchietto M."/>
            <person name="Macias-Munoz A."/>
            <person name="McGill C.J."/>
            <person name="Rodriguez I.M."/>
            <person name="Rodriguez B."/>
            <person name="Murad R."/>
            <person name="Mortazavi A."/>
        </authorList>
    </citation>
    <scope>NUCLEOTIDE SEQUENCE [LARGE SCALE GENOMIC DNA]</scope>
    <source>
        <strain evidence="6 7">ALL</strain>
    </source>
</reference>
<dbReference type="PANTHER" id="PTHR12875">
    <property type="entry name" value="GOLGI TO ER TRAFFIC PROTEIN 4 HOMOLOG"/>
    <property type="match status" value="1"/>
</dbReference>
<dbReference type="Proteomes" id="UP000298663">
    <property type="component" value="Unassembled WGS sequence"/>
</dbReference>
<evidence type="ECO:0000256" key="5">
    <source>
        <dbReference type="SAM" id="MobiDB-lite"/>
    </source>
</evidence>
<dbReference type="InterPro" id="IPR007317">
    <property type="entry name" value="GET4"/>
</dbReference>
<feature type="region of interest" description="Disordered" evidence="5">
    <location>
        <begin position="355"/>
        <end position="383"/>
    </location>
</feature>
<dbReference type="InterPro" id="IPR011990">
    <property type="entry name" value="TPR-like_helical_dom_sf"/>
</dbReference>
<dbReference type="AlphaFoldDB" id="A0A4U5LQR7"/>
<protein>
    <submittedName>
        <fullName evidence="6">Uncharacterized protein</fullName>
    </submittedName>
</protein>
<evidence type="ECO:0000313" key="7">
    <source>
        <dbReference type="Proteomes" id="UP000298663"/>
    </source>
</evidence>
<proteinExistence type="inferred from homology"/>
<dbReference type="GO" id="GO:0071818">
    <property type="term" value="C:BAT3 complex"/>
    <property type="evidence" value="ECO:0007669"/>
    <property type="project" value="TreeGrafter"/>
</dbReference>
<comment type="caution">
    <text evidence="6">The sequence shown here is derived from an EMBL/GenBank/DDBJ whole genome shotgun (WGS) entry which is preliminary data.</text>
</comment>
<dbReference type="OrthoDB" id="10252405at2759"/>
<evidence type="ECO:0000256" key="1">
    <source>
        <dbReference type="ARBA" id="ARBA00004514"/>
    </source>
</evidence>
<evidence type="ECO:0000256" key="2">
    <source>
        <dbReference type="ARBA" id="ARBA00005351"/>
    </source>
</evidence>